<sequence>MSGQLRHVVTQDPAQRMQTAWGPSYNRARTAHLRFTRDRDERYYTVQAWGPAFAETGGGGYQARLAAEADRIQGGIAKLREEWQREVIERGWADPETGRTVRPFVDDWRTGASVPQAVLRRVWLSLARSGHSLFRMLFHGPDAALAEITAQLTQALRAGPCVLTMESDDLYVPWGMLYTPPLDSDDLLRDQSSDPADDAWSLDGFWGYRHVVEHNFSRMPGFDSRIALPDDGRVAVGLNVDGRVDEEYPRTEFVGALPGIFEGCDRRSRVEVRGAKWELARALSSPDFGDHISYFGCHAEVGSTGYGRGSGAAGYGATQPYFVLGDDERIYVSDLMGWRPVDQLASSPLVFVAACQGGQLSSDFYPSFGRQLLDMGARCLVGPQIDLPRAFAREYTARFFTSFLDKGGRIGDITQALARDFAREHGNPLGLIFSLHRGMDVHLWSPNEESGAAH</sequence>
<dbReference type="Proteomes" id="UP001156389">
    <property type="component" value="Unassembled WGS sequence"/>
</dbReference>
<dbReference type="EMBL" id="JAJAGO010000002">
    <property type="protein sequence ID" value="MCT2589537.1"/>
    <property type="molecule type" value="Genomic_DNA"/>
</dbReference>
<proteinExistence type="predicted"/>
<evidence type="ECO:0000313" key="2">
    <source>
        <dbReference type="Proteomes" id="UP001156389"/>
    </source>
</evidence>
<gene>
    <name evidence="1" type="ORF">LHJ74_06300</name>
</gene>
<name>A0ABT2JNT0_9ACTN</name>
<dbReference type="RefSeq" id="WP_260216502.1">
    <property type="nucleotide sequence ID" value="NZ_JAJAGO010000002.1"/>
</dbReference>
<organism evidence="1 2">
    <name type="scientific">Streptomyces gossypii</name>
    <dbReference type="NCBI Taxonomy" id="2883101"/>
    <lineage>
        <taxon>Bacteria</taxon>
        <taxon>Bacillati</taxon>
        <taxon>Actinomycetota</taxon>
        <taxon>Actinomycetes</taxon>
        <taxon>Kitasatosporales</taxon>
        <taxon>Streptomycetaceae</taxon>
        <taxon>Streptomyces</taxon>
    </lineage>
</organism>
<evidence type="ECO:0008006" key="3">
    <source>
        <dbReference type="Google" id="ProtNLM"/>
    </source>
</evidence>
<protein>
    <recommendedName>
        <fullName evidence="3">CHAT domain-containing protein</fullName>
    </recommendedName>
</protein>
<evidence type="ECO:0000313" key="1">
    <source>
        <dbReference type="EMBL" id="MCT2589537.1"/>
    </source>
</evidence>
<comment type="caution">
    <text evidence="1">The sequence shown here is derived from an EMBL/GenBank/DDBJ whole genome shotgun (WGS) entry which is preliminary data.</text>
</comment>
<accession>A0ABT2JNT0</accession>
<reference evidence="1 2" key="1">
    <citation type="submission" date="2021-10" db="EMBL/GenBank/DDBJ databases">
        <title>Streptomyces gossypii sp. nov., isolated from soil collected from cotton field.</title>
        <authorList>
            <person name="Ge X."/>
            <person name="Chen X."/>
            <person name="Liu W."/>
        </authorList>
    </citation>
    <scope>NUCLEOTIDE SEQUENCE [LARGE SCALE GENOMIC DNA]</scope>
    <source>
        <strain evidence="1 2">N2-109</strain>
    </source>
</reference>
<keyword evidence="2" id="KW-1185">Reference proteome</keyword>